<protein>
    <submittedName>
        <fullName evidence="5">CBS domain-containing protein</fullName>
    </submittedName>
</protein>
<dbReference type="PROSITE" id="PS51371">
    <property type="entry name" value="CBS"/>
    <property type="match status" value="2"/>
</dbReference>
<dbReference type="EMBL" id="JABZEO010000001">
    <property type="protein sequence ID" value="NVZ07757.1"/>
    <property type="molecule type" value="Genomic_DNA"/>
</dbReference>
<accession>A0A850R989</accession>
<sequence length="485" mass="54573">MPEIEIETTSSDNGAEQAPLRSLSRREPLVVPPETRLREVLYRFSQDEEDAAVIADAASELPLGLVTLRDILHVVSFENAELDDPVANHMIGAPLALAADAPTHRAKVMMAKRGARHLILTEPDGRLFGLVTQADLLGLKAGGAESLIAAIGGARDLYAMTLAVDRVRRRGAELFRAGMGVESLCQWMSGLNDLIAMRIIELIEDEFDLPAVPWCWIVFGSEGRLEQTFVTDQDNGLLFVPPDAESAPALRERFLPFAQAVNEALHHCGFERCRGGIMAGNPDCCLSADEWRRRFSDWLQVPDPEAVLHGAIFFDFRPLYGNSEPVDQLRAWLIRTAPEQTRFFHALAAQSLEVSPPLGWAGQFSFDRHHDYPHTLDLKLQGARFFMDAARLWALKEGVWATNTVERLRAVGRLRQRRPEDIAAEIESFHLIQRFRIEQQLQTQDPDAVNRVDPDDLNELHRLMLKEAFKQARKIQGRLRQEFGL</sequence>
<evidence type="ECO:0000256" key="2">
    <source>
        <dbReference type="PROSITE-ProRule" id="PRU00703"/>
    </source>
</evidence>
<feature type="domain" description="CBS" evidence="4">
    <location>
        <begin position="90"/>
        <end position="146"/>
    </location>
</feature>
<dbReference type="Pfam" id="PF10335">
    <property type="entry name" value="DUF294_C"/>
    <property type="match status" value="1"/>
</dbReference>
<dbReference type="SUPFAM" id="SSF54631">
    <property type="entry name" value="CBS-domain pair"/>
    <property type="match status" value="1"/>
</dbReference>
<evidence type="ECO:0000313" key="6">
    <source>
        <dbReference type="Proteomes" id="UP000592294"/>
    </source>
</evidence>
<proteinExistence type="predicted"/>
<dbReference type="SMART" id="SM00116">
    <property type="entry name" value="CBS"/>
    <property type="match status" value="2"/>
</dbReference>
<feature type="region of interest" description="Disordered" evidence="3">
    <location>
        <begin position="1"/>
        <end position="27"/>
    </location>
</feature>
<dbReference type="Pfam" id="PF03445">
    <property type="entry name" value="DUF294"/>
    <property type="match status" value="1"/>
</dbReference>
<dbReference type="InterPro" id="IPR051462">
    <property type="entry name" value="CBS_domain-containing"/>
</dbReference>
<evidence type="ECO:0000259" key="4">
    <source>
        <dbReference type="PROSITE" id="PS51371"/>
    </source>
</evidence>
<dbReference type="InterPro" id="IPR005105">
    <property type="entry name" value="GlnD_Uridyltrans_N"/>
</dbReference>
<dbReference type="GO" id="GO:0008773">
    <property type="term" value="F:[protein-PII] uridylyltransferase activity"/>
    <property type="evidence" value="ECO:0007669"/>
    <property type="project" value="InterPro"/>
</dbReference>
<evidence type="ECO:0000256" key="3">
    <source>
        <dbReference type="SAM" id="MobiDB-lite"/>
    </source>
</evidence>
<dbReference type="CDD" id="cd05401">
    <property type="entry name" value="NT_GlnE_GlnD_like"/>
    <property type="match status" value="1"/>
</dbReference>
<dbReference type="InterPro" id="IPR046342">
    <property type="entry name" value="CBS_dom_sf"/>
</dbReference>
<evidence type="ECO:0000256" key="1">
    <source>
        <dbReference type="ARBA" id="ARBA00022737"/>
    </source>
</evidence>
<dbReference type="PANTHER" id="PTHR48108:SF26">
    <property type="entry name" value="CBS DOMAIN-CONTAINING PROTEIN DDB_G0289609"/>
    <property type="match status" value="1"/>
</dbReference>
<dbReference type="Pfam" id="PF00571">
    <property type="entry name" value="CBS"/>
    <property type="match status" value="2"/>
</dbReference>
<dbReference type="RefSeq" id="WP_176974564.1">
    <property type="nucleotide sequence ID" value="NZ_JABZEO010000001.1"/>
</dbReference>
<dbReference type="Gene3D" id="3.10.580.10">
    <property type="entry name" value="CBS-domain"/>
    <property type="match status" value="1"/>
</dbReference>
<dbReference type="PANTHER" id="PTHR48108">
    <property type="entry name" value="CBS DOMAIN-CONTAINING PROTEIN CBSX2, CHLOROPLASTIC"/>
    <property type="match status" value="1"/>
</dbReference>
<name>A0A850R989_9GAMM</name>
<dbReference type="Proteomes" id="UP000592294">
    <property type="component" value="Unassembled WGS sequence"/>
</dbReference>
<dbReference type="InterPro" id="IPR018821">
    <property type="entry name" value="DUF294_put_nucleoTrafse_sb-bd"/>
</dbReference>
<keyword evidence="2" id="KW-0129">CBS domain</keyword>
<keyword evidence="6" id="KW-1185">Reference proteome</keyword>
<dbReference type="InterPro" id="IPR000644">
    <property type="entry name" value="CBS_dom"/>
</dbReference>
<reference evidence="5 6" key="1">
    <citation type="submission" date="2020-06" db="EMBL/GenBank/DDBJ databases">
        <title>Whole-genome sequence of Allochromatium humboldtianum DSM 21881, type strain.</title>
        <authorList>
            <person name="Kyndt J.A."/>
            <person name="Meyer T.E."/>
        </authorList>
    </citation>
    <scope>NUCLEOTIDE SEQUENCE [LARGE SCALE GENOMIC DNA]</scope>
    <source>
        <strain evidence="5 6">DSM 21881</strain>
    </source>
</reference>
<dbReference type="AlphaFoldDB" id="A0A850R989"/>
<organism evidence="5 6">
    <name type="scientific">Allochromatium humboldtianum</name>
    <dbReference type="NCBI Taxonomy" id="504901"/>
    <lineage>
        <taxon>Bacteria</taxon>
        <taxon>Pseudomonadati</taxon>
        <taxon>Pseudomonadota</taxon>
        <taxon>Gammaproteobacteria</taxon>
        <taxon>Chromatiales</taxon>
        <taxon>Chromatiaceae</taxon>
        <taxon>Allochromatium</taxon>
    </lineage>
</organism>
<feature type="domain" description="CBS" evidence="4">
    <location>
        <begin position="23"/>
        <end position="81"/>
    </location>
</feature>
<comment type="caution">
    <text evidence="5">The sequence shown here is derived from an EMBL/GenBank/DDBJ whole genome shotgun (WGS) entry which is preliminary data.</text>
</comment>
<evidence type="ECO:0000313" key="5">
    <source>
        <dbReference type="EMBL" id="NVZ07757.1"/>
    </source>
</evidence>
<gene>
    <name evidence="5" type="ORF">HW932_00605</name>
</gene>
<keyword evidence="1" id="KW-0677">Repeat</keyword>